<feature type="region of interest" description="Disordered" evidence="1">
    <location>
        <begin position="107"/>
        <end position="193"/>
    </location>
</feature>
<gene>
    <name evidence="2" type="ORF">CM83_39299</name>
</gene>
<protein>
    <submittedName>
        <fullName evidence="2">Uncharacterized protein</fullName>
    </submittedName>
</protein>
<feature type="compositionally biased region" description="Polar residues" evidence="1">
    <location>
        <begin position="107"/>
        <end position="125"/>
    </location>
</feature>
<sequence length="232" mass="26762">FKSVAKTLLEELTTPHARLNLVQEKILRPQHQNENFRTYVEQITKFNSIMEQFTETEILKSILQGANISTRAKFQFSSRPKSLTELQTLVSDVEKLELTENLQKTKSTKSFYNSAQKTNQSNNNAAGKRENNQQNASKPQYYKTNKQQSWSQTASNSQHNNKPYKSNQTEGGGQTQNPTNKPKTFHQNNPNYKKQFQQGTLHPMLQQPHPAPYMNYLPYSYVPFDPSLYANP</sequence>
<dbReference type="AlphaFoldDB" id="A0A0A9Z8B5"/>
<accession>A0A0A9Z8B5</accession>
<organism evidence="2">
    <name type="scientific">Lygus hesperus</name>
    <name type="common">Western plant bug</name>
    <dbReference type="NCBI Taxonomy" id="30085"/>
    <lineage>
        <taxon>Eukaryota</taxon>
        <taxon>Metazoa</taxon>
        <taxon>Ecdysozoa</taxon>
        <taxon>Arthropoda</taxon>
        <taxon>Hexapoda</taxon>
        <taxon>Insecta</taxon>
        <taxon>Pterygota</taxon>
        <taxon>Neoptera</taxon>
        <taxon>Paraneoptera</taxon>
        <taxon>Hemiptera</taxon>
        <taxon>Heteroptera</taxon>
        <taxon>Panheteroptera</taxon>
        <taxon>Cimicomorpha</taxon>
        <taxon>Miridae</taxon>
        <taxon>Mirini</taxon>
        <taxon>Lygus</taxon>
    </lineage>
</organism>
<feature type="non-terminal residue" evidence="2">
    <location>
        <position position="1"/>
    </location>
</feature>
<reference evidence="2" key="1">
    <citation type="journal article" date="2014" name="PLoS ONE">
        <title>Transcriptome-Based Identification of ABC Transporters in the Western Tarnished Plant Bug Lygus hesperus.</title>
        <authorList>
            <person name="Hull J.J."/>
            <person name="Chaney K."/>
            <person name="Geib S.M."/>
            <person name="Fabrick J.A."/>
            <person name="Brent C.S."/>
            <person name="Walsh D."/>
            <person name="Lavine L.C."/>
        </authorList>
    </citation>
    <scope>NUCLEOTIDE SEQUENCE</scope>
</reference>
<evidence type="ECO:0000313" key="2">
    <source>
        <dbReference type="EMBL" id="JAG40116.1"/>
    </source>
</evidence>
<reference evidence="2" key="2">
    <citation type="submission" date="2014-07" db="EMBL/GenBank/DDBJ databases">
        <authorList>
            <person name="Hull J."/>
        </authorList>
    </citation>
    <scope>NUCLEOTIDE SEQUENCE</scope>
</reference>
<evidence type="ECO:0000256" key="1">
    <source>
        <dbReference type="SAM" id="MobiDB-lite"/>
    </source>
</evidence>
<dbReference type="EMBL" id="GBHO01003488">
    <property type="protein sequence ID" value="JAG40116.1"/>
    <property type="molecule type" value="Transcribed_RNA"/>
</dbReference>
<proteinExistence type="predicted"/>
<feature type="compositionally biased region" description="Polar residues" evidence="1">
    <location>
        <begin position="132"/>
        <end position="193"/>
    </location>
</feature>
<feature type="non-terminal residue" evidence="2">
    <location>
        <position position="232"/>
    </location>
</feature>
<name>A0A0A9Z8B5_LYGHE</name>